<accession>A0A385PMX0</accession>
<name>A0A385PMX0_9PAPI</name>
<sequence>MVCILKNTQEMQYISLYFFLMQKDMDKQEIGLYSIKMKLFLPLLPVPAPGSFPSLQGRSLDPPRTPHPLRKHLESVNGKPTKTPVGNRPPRPNLDFDYGAEEGGNKENIPPEQPEEDEEISILLPLLKKWALDLERLREKVLRDLDDCYRRLGIPH</sequence>
<dbReference type="EMBL" id="MH777343">
    <property type="protein sequence ID" value="AYA94523.1"/>
    <property type="molecule type" value="Genomic_DNA"/>
</dbReference>
<evidence type="ECO:0000313" key="2">
    <source>
        <dbReference type="EMBL" id="AYA94523.1"/>
    </source>
</evidence>
<proteinExistence type="predicted"/>
<protein>
    <submittedName>
        <fullName evidence="2">E4 protein</fullName>
    </submittedName>
</protein>
<reference evidence="2" key="1">
    <citation type="journal article" date="2018" name="Nat. Med.">
        <title>Expanded skin virome in DOCK8-deficient patients.</title>
        <authorList>
            <consortium name="NISC Comparative Sequencing Program"/>
            <person name="Tirosh O."/>
            <person name="Conlan S."/>
            <person name="Deming C."/>
            <person name="Lee-Lin S.Q."/>
            <person name="Huang X."/>
            <person name="Su H.C."/>
            <person name="Freeman A.F."/>
            <person name="Segre J.A."/>
            <person name="Kong H.H."/>
        </authorList>
    </citation>
    <scope>NUCLEOTIDE SEQUENCE</scope>
    <source>
        <strain evidence="2">HPV-mSK_202</strain>
    </source>
</reference>
<organism evidence="2">
    <name type="scientific">Human papillomavirus</name>
    <dbReference type="NCBI Taxonomy" id="10566"/>
    <lineage>
        <taxon>Viruses</taxon>
        <taxon>Monodnaviria</taxon>
        <taxon>Shotokuvirae</taxon>
        <taxon>Cossaviricota</taxon>
        <taxon>Papovaviricetes</taxon>
        <taxon>Zurhausenvirales</taxon>
        <taxon>Papillomaviridae</taxon>
    </lineage>
</organism>
<feature type="region of interest" description="Disordered" evidence="1">
    <location>
        <begin position="53"/>
        <end position="117"/>
    </location>
</feature>
<evidence type="ECO:0000256" key="1">
    <source>
        <dbReference type="SAM" id="MobiDB-lite"/>
    </source>
</evidence>